<protein>
    <recommendedName>
        <fullName evidence="13">Vomeronasal type-1 receptor</fullName>
    </recommendedName>
</protein>
<keyword evidence="5 13" id="KW-0589">Pheromone response</keyword>
<comment type="function">
    <text evidence="1">Putative pheromone receptor.</text>
</comment>
<evidence type="ECO:0000256" key="10">
    <source>
        <dbReference type="ARBA" id="ARBA00023170"/>
    </source>
</evidence>
<dbReference type="Proteomes" id="UP000694547">
    <property type="component" value="Chromosome 1"/>
</dbReference>
<reference evidence="15 16" key="1">
    <citation type="submission" date="2018-10" db="EMBL/GenBank/DDBJ databases">
        <title>Improved assembly of the deer mouse Peromyscus maniculatus genome.</title>
        <authorList>
            <person name="Lassance J.-M."/>
            <person name="Hoekstra H.E."/>
        </authorList>
    </citation>
    <scope>NUCLEOTIDE SEQUENCE [LARGE SCALE GENOMIC DNA]</scope>
</reference>
<dbReference type="Pfam" id="PF03402">
    <property type="entry name" value="V1R"/>
    <property type="match status" value="1"/>
</dbReference>
<keyword evidence="8 13" id="KW-0297">G-protein coupled receptor</keyword>
<gene>
    <name evidence="15" type="primary">LOC107400139</name>
</gene>
<evidence type="ECO:0000313" key="16">
    <source>
        <dbReference type="Proteomes" id="UP000694547"/>
    </source>
</evidence>
<accession>A0A8C8UNR3</accession>
<dbReference type="GO" id="GO:0019236">
    <property type="term" value="P:response to pheromone"/>
    <property type="evidence" value="ECO:0007669"/>
    <property type="project" value="UniProtKB-KW"/>
</dbReference>
<dbReference type="PANTHER" id="PTHR24062">
    <property type="entry name" value="VOMERONASAL TYPE-1 RECEPTOR"/>
    <property type="match status" value="1"/>
</dbReference>
<dbReference type="GO" id="GO:0007606">
    <property type="term" value="P:sensory perception of chemical stimulus"/>
    <property type="evidence" value="ECO:0007669"/>
    <property type="project" value="UniProtKB-ARBA"/>
</dbReference>
<dbReference type="FunFam" id="1.20.1070.10:FF:000033">
    <property type="entry name" value="Vomeronasal type-1 receptor"/>
    <property type="match status" value="1"/>
</dbReference>
<dbReference type="SUPFAM" id="SSF81321">
    <property type="entry name" value="Family A G protein-coupled receptor-like"/>
    <property type="match status" value="1"/>
</dbReference>
<evidence type="ECO:0000256" key="9">
    <source>
        <dbReference type="ARBA" id="ARBA00023136"/>
    </source>
</evidence>
<feature type="transmembrane region" description="Helical" evidence="13">
    <location>
        <begin position="190"/>
        <end position="219"/>
    </location>
</feature>
<dbReference type="GO" id="GO:0005886">
    <property type="term" value="C:plasma membrane"/>
    <property type="evidence" value="ECO:0007669"/>
    <property type="project" value="UniProtKB-SubCell"/>
</dbReference>
<organism evidence="15 16">
    <name type="scientific">Peromyscus maniculatus bairdii</name>
    <name type="common">Prairie deer mouse</name>
    <dbReference type="NCBI Taxonomy" id="230844"/>
    <lineage>
        <taxon>Eukaryota</taxon>
        <taxon>Metazoa</taxon>
        <taxon>Chordata</taxon>
        <taxon>Craniata</taxon>
        <taxon>Vertebrata</taxon>
        <taxon>Euteleostomi</taxon>
        <taxon>Mammalia</taxon>
        <taxon>Eutheria</taxon>
        <taxon>Euarchontoglires</taxon>
        <taxon>Glires</taxon>
        <taxon>Rodentia</taxon>
        <taxon>Myomorpha</taxon>
        <taxon>Muroidea</taxon>
        <taxon>Cricetidae</taxon>
        <taxon>Neotominae</taxon>
        <taxon>Peromyscus</taxon>
    </lineage>
</organism>
<feature type="transmembrane region" description="Helical" evidence="13">
    <location>
        <begin position="104"/>
        <end position="123"/>
    </location>
</feature>
<evidence type="ECO:0000256" key="13">
    <source>
        <dbReference type="RuleBase" id="RU364061"/>
    </source>
</evidence>
<evidence type="ECO:0000256" key="11">
    <source>
        <dbReference type="ARBA" id="ARBA00023180"/>
    </source>
</evidence>
<feature type="transmembrane region" description="Helical" evidence="13">
    <location>
        <begin position="20"/>
        <end position="44"/>
    </location>
</feature>
<evidence type="ECO:0000256" key="3">
    <source>
        <dbReference type="ARBA" id="ARBA00010663"/>
    </source>
</evidence>
<feature type="transmembrane region" description="Helical" evidence="13">
    <location>
        <begin position="246"/>
        <end position="272"/>
    </location>
</feature>
<dbReference type="GeneTree" id="ENSGT00960000186612"/>
<dbReference type="GO" id="GO:0016503">
    <property type="term" value="F:pheromone receptor activity"/>
    <property type="evidence" value="ECO:0007669"/>
    <property type="project" value="InterPro"/>
</dbReference>
<keyword evidence="7 13" id="KW-1133">Transmembrane helix</keyword>
<evidence type="ECO:0000256" key="1">
    <source>
        <dbReference type="ARBA" id="ARBA00003878"/>
    </source>
</evidence>
<sequence>VDSFWMENVLFPVIDELAVGVIFLSLTVIGVLGNFSLLYHYLFLYRIGYKLRSTDWILMHLMVANIFNILCKGMPQTMSAFGSKDFLNDIGCKLVFSFHRVGRGVGVGSTSFLSVFQAIGIGLRDSRCSDLKVKTHKCICYSVYLSWLLHFLISSVNLVHMRAKHGNESTTNLKSFLYCYWVRHDKTRDILYAILLSAPDILFLGLMLWASSYMVLTLYRHKQMMKQMPRINASSRSSHESRATKTILLLVSTFVSFYTFSSLCQLFGTLVYKPSWSLVNVTAMASLFFPTVCPFLLLSRDSRVSSFCLSLKSNKHFPNVSDQQLN</sequence>
<keyword evidence="11" id="KW-0325">Glycoprotein</keyword>
<evidence type="ECO:0000256" key="8">
    <source>
        <dbReference type="ARBA" id="ARBA00023040"/>
    </source>
</evidence>
<keyword evidence="12 13" id="KW-0807">Transducer</keyword>
<evidence type="ECO:0000256" key="7">
    <source>
        <dbReference type="ARBA" id="ARBA00022989"/>
    </source>
</evidence>
<dbReference type="Ensembl" id="ENSPEMT00000040798.1">
    <property type="protein sequence ID" value="ENSPEMP00000033221.1"/>
    <property type="gene ID" value="ENSPEMG00000027325.1"/>
</dbReference>
<comment type="similarity">
    <text evidence="3 13">Belongs to the G-protein coupled receptor 1 family.</text>
</comment>
<evidence type="ECO:0000256" key="6">
    <source>
        <dbReference type="ARBA" id="ARBA00022692"/>
    </source>
</evidence>
<feature type="domain" description="G-protein coupled receptors family 1 profile" evidence="14">
    <location>
        <begin position="33"/>
        <end position="297"/>
    </location>
</feature>
<dbReference type="Gene3D" id="1.20.1070.10">
    <property type="entry name" value="Rhodopsin 7-helix transmembrane proteins"/>
    <property type="match status" value="1"/>
</dbReference>
<evidence type="ECO:0000256" key="2">
    <source>
        <dbReference type="ARBA" id="ARBA00004651"/>
    </source>
</evidence>
<comment type="subcellular location">
    <subcellularLocation>
        <location evidence="2 13">Cell membrane</location>
        <topology evidence="2 13">Multi-pass membrane protein</topology>
    </subcellularLocation>
</comment>
<dbReference type="InterPro" id="IPR017452">
    <property type="entry name" value="GPCR_Rhodpsn_7TM"/>
</dbReference>
<dbReference type="PROSITE" id="PS50262">
    <property type="entry name" value="G_PROTEIN_RECEP_F1_2"/>
    <property type="match status" value="1"/>
</dbReference>
<evidence type="ECO:0000256" key="5">
    <source>
        <dbReference type="ARBA" id="ARBA00022507"/>
    </source>
</evidence>
<dbReference type="AlphaFoldDB" id="A0A8C8UNR3"/>
<keyword evidence="4 13" id="KW-1003">Cell membrane</keyword>
<feature type="transmembrane region" description="Helical" evidence="13">
    <location>
        <begin position="56"/>
        <end position="75"/>
    </location>
</feature>
<evidence type="ECO:0000256" key="4">
    <source>
        <dbReference type="ARBA" id="ARBA00022475"/>
    </source>
</evidence>
<reference evidence="15" key="3">
    <citation type="submission" date="2025-09" db="UniProtKB">
        <authorList>
            <consortium name="Ensembl"/>
        </authorList>
    </citation>
    <scope>IDENTIFICATION</scope>
</reference>
<name>A0A8C8UNR3_PERMB</name>
<dbReference type="InterPro" id="IPR004072">
    <property type="entry name" value="Vmron_rcpt_1"/>
</dbReference>
<keyword evidence="9 13" id="KW-0472">Membrane</keyword>
<evidence type="ECO:0000313" key="15">
    <source>
        <dbReference type="Ensembl" id="ENSPEMP00000033221.1"/>
    </source>
</evidence>
<evidence type="ECO:0000259" key="14">
    <source>
        <dbReference type="PROSITE" id="PS50262"/>
    </source>
</evidence>
<keyword evidence="16" id="KW-1185">Reference proteome</keyword>
<reference evidence="15" key="2">
    <citation type="submission" date="2025-08" db="UniProtKB">
        <authorList>
            <consortium name="Ensembl"/>
        </authorList>
    </citation>
    <scope>IDENTIFICATION</scope>
</reference>
<feature type="transmembrane region" description="Helical" evidence="13">
    <location>
        <begin position="144"/>
        <end position="163"/>
    </location>
</feature>
<keyword evidence="6 13" id="KW-0812">Transmembrane</keyword>
<keyword evidence="10 13" id="KW-0675">Receptor</keyword>
<proteinExistence type="inferred from homology"/>
<evidence type="ECO:0000256" key="12">
    <source>
        <dbReference type="ARBA" id="ARBA00023224"/>
    </source>
</evidence>
<feature type="transmembrane region" description="Helical" evidence="13">
    <location>
        <begin position="278"/>
        <end position="298"/>
    </location>
</feature>